<keyword evidence="1" id="KW-1133">Transmembrane helix</keyword>
<reference evidence="2 3" key="1">
    <citation type="submission" date="2014-09" db="EMBL/GenBank/DDBJ databases">
        <title>Draft genome sequence of an obligately methylotrophic methanogen, Methanococcoides methylutens, isolated from marine sediment.</title>
        <authorList>
            <person name="Guan Y."/>
            <person name="Ngugi D.K."/>
            <person name="Blom J."/>
            <person name="Ali S."/>
            <person name="Ferry J.G."/>
            <person name="Stingl U."/>
        </authorList>
    </citation>
    <scope>NUCLEOTIDE SEQUENCE [LARGE SCALE GENOMIC DNA]</scope>
    <source>
        <strain evidence="2 3">DSM 2657</strain>
    </source>
</reference>
<keyword evidence="1" id="KW-0812">Transmembrane</keyword>
<dbReference type="RefSeq" id="WP_048195341.1">
    <property type="nucleotide sequence ID" value="NZ_CAAGSM010000001.1"/>
</dbReference>
<protein>
    <recommendedName>
        <fullName evidence="4">DUF2206 domain-containing protein</fullName>
    </recommendedName>
</protein>
<accession>A0A099SYW2</accession>
<gene>
    <name evidence="2" type="ORF">LI82_10145</name>
</gene>
<feature type="transmembrane region" description="Helical" evidence="1">
    <location>
        <begin position="367"/>
        <end position="387"/>
    </location>
</feature>
<evidence type="ECO:0000256" key="1">
    <source>
        <dbReference type="SAM" id="Phobius"/>
    </source>
</evidence>
<dbReference type="Pfam" id="PF09971">
    <property type="entry name" value="DUF2206"/>
    <property type="match status" value="1"/>
</dbReference>
<dbReference type="InterPro" id="IPR018701">
    <property type="entry name" value="DUF2206_membrane"/>
</dbReference>
<feature type="transmembrane region" description="Helical" evidence="1">
    <location>
        <begin position="109"/>
        <end position="128"/>
    </location>
</feature>
<keyword evidence="1" id="KW-0472">Membrane</keyword>
<sequence>MKVNNFFQINWNIKKYLVFVVAIQLAMLGVIGLDFIGLEIPLLRELVAFIYITFLPGSIILKILKLHKLNKIDALLYTVGLSISTSMLVGFFINLSYPHLGIYKPISTISLLISMGILIALSCPICYLRNREDTNLIYIDFNKNISPVALILLLIPFFSIYGTYLMNNYQNNVLLLALIVTIILLILIVSFTKLIPGSIYPLVVFIISISLLYHHSLISMNLTGWDIQTEYFLSKSVITNGIWNSNIPSTINAMLSIVFLAPIYSILCDMNTIWVFKIIYPFVFSLVPVGLYRIYKKQTNDMIGFLASIFFISLYTFYTEMLGLARQQIAELFLVLLILLMIDHKIHKTQKALLSIVFGLSLVVSHYVLSYIYIYTIIVTWLILILLENSKIQIFGNNIKSRIQKYRKEKKVYIDNQNLDNSYDKSISFTFLILISVFTMAWYMYASNLIFESFVYINNDIMNSVYSDFLNPEEVQALSMLMVDKKSTFQHVHEYLNIIPLILIVFGIIEIILNGKFMKLKKQYIALSYVNLSLCLAAVTVPHLSEKLNTIRLYQITLIILAPFFVIGAISLFKYLRFLATRSYSNHIAGTPLKVITIFIVTYLLFNTGIIYETTGDSKSISLNDTIDYPRFNEYEIKSVTWITDNSNEAQIYADYYGSLLLNGYKFGQTKTFWGYDGKENITESDYIYFRSLNTKAELIIEHENLPYNYIGLQESTLYKEVIVNKNKIYDNEQSEVYI</sequence>
<organism evidence="2 3">
    <name type="scientific">Methanococcoides methylutens</name>
    <dbReference type="NCBI Taxonomy" id="2226"/>
    <lineage>
        <taxon>Archaea</taxon>
        <taxon>Methanobacteriati</taxon>
        <taxon>Methanobacteriota</taxon>
        <taxon>Stenosarchaea group</taxon>
        <taxon>Methanomicrobia</taxon>
        <taxon>Methanosarcinales</taxon>
        <taxon>Methanosarcinaceae</taxon>
        <taxon>Methanococcoides</taxon>
    </lineage>
</organism>
<feature type="transmembrane region" description="Helical" evidence="1">
    <location>
        <begin position="76"/>
        <end position="97"/>
    </location>
</feature>
<dbReference type="EMBL" id="JRHO01000014">
    <property type="protein sequence ID" value="KGK98090.1"/>
    <property type="molecule type" value="Genomic_DNA"/>
</dbReference>
<dbReference type="AlphaFoldDB" id="A0A099SYW2"/>
<feature type="transmembrane region" description="Helical" evidence="1">
    <location>
        <begin position="173"/>
        <end position="192"/>
    </location>
</feature>
<comment type="caution">
    <text evidence="2">The sequence shown here is derived from an EMBL/GenBank/DDBJ whole genome shotgun (WGS) entry which is preliminary data.</text>
</comment>
<dbReference type="Proteomes" id="UP000029859">
    <property type="component" value="Unassembled WGS sequence"/>
</dbReference>
<evidence type="ECO:0000313" key="2">
    <source>
        <dbReference type="EMBL" id="KGK98090.1"/>
    </source>
</evidence>
<feature type="transmembrane region" description="Helical" evidence="1">
    <location>
        <begin position="525"/>
        <end position="545"/>
    </location>
</feature>
<evidence type="ECO:0000313" key="3">
    <source>
        <dbReference type="Proteomes" id="UP000029859"/>
    </source>
</evidence>
<feature type="transmembrane region" description="Helical" evidence="1">
    <location>
        <begin position="495"/>
        <end position="513"/>
    </location>
</feature>
<feature type="transmembrane region" description="Helical" evidence="1">
    <location>
        <begin position="301"/>
        <end position="318"/>
    </location>
</feature>
<name>A0A099SYW2_METMT</name>
<feature type="transmembrane region" description="Helical" evidence="1">
    <location>
        <begin position="46"/>
        <end position="64"/>
    </location>
</feature>
<feature type="transmembrane region" description="Helical" evidence="1">
    <location>
        <begin position="199"/>
        <end position="218"/>
    </location>
</feature>
<feature type="transmembrane region" description="Helical" evidence="1">
    <location>
        <begin position="274"/>
        <end position="295"/>
    </location>
</feature>
<keyword evidence="3" id="KW-1185">Reference proteome</keyword>
<feature type="transmembrane region" description="Helical" evidence="1">
    <location>
        <begin position="330"/>
        <end position="347"/>
    </location>
</feature>
<feature type="transmembrane region" description="Helical" evidence="1">
    <location>
        <begin position="427"/>
        <end position="445"/>
    </location>
</feature>
<evidence type="ECO:0008006" key="4">
    <source>
        <dbReference type="Google" id="ProtNLM"/>
    </source>
</evidence>
<feature type="transmembrane region" description="Helical" evidence="1">
    <location>
        <begin position="593"/>
        <end position="612"/>
    </location>
</feature>
<feature type="transmembrane region" description="Helical" evidence="1">
    <location>
        <begin position="148"/>
        <end position="167"/>
    </location>
</feature>
<dbReference type="OrthoDB" id="292292at2157"/>
<feature type="transmembrane region" description="Helical" evidence="1">
    <location>
        <begin position="16"/>
        <end position="40"/>
    </location>
</feature>
<feature type="transmembrane region" description="Helical" evidence="1">
    <location>
        <begin position="551"/>
        <end position="573"/>
    </location>
</feature>
<proteinExistence type="predicted"/>